<evidence type="ECO:0000313" key="3">
    <source>
        <dbReference type="Proteomes" id="UP000241890"/>
    </source>
</evidence>
<dbReference type="Proteomes" id="UP000241890">
    <property type="component" value="Unassembled WGS sequence"/>
</dbReference>
<dbReference type="PANTHER" id="PTHR11012:SF30">
    <property type="entry name" value="PROTEIN KINASE-LIKE DOMAIN-CONTAINING"/>
    <property type="match status" value="1"/>
</dbReference>
<sequence length="418" mass="46170">MRGTLAWARAVSSVAWHWFRVAILEGGMVKKLTLQALPTPLSVPFLRATCRADIEDNELAETQSADEENLDDGSRVGVKGVNGETSRLLVVSGKKPDETLRYIVKRPPPEGSKVREVAGLQRWPERECKFYTELAQFVPCKTPRCVLAERRDAIDFVLVLEELQPAEWFTHDDAQGLTFRQALAAVCAIGKVHAAFRSSPHLDKSWLPILPVQLPLVPFLVSHLETVWPAVEKIHRDDIPEDIRAKVGALASQYEALSERLAAAPRTLVHGDFRAENMRFRIATPGLSSPTPNSISPSTLTPGDLAAGGEVEVAVFDWAMCSQGNGVYDFVYVLVLSLTRDTLRKHEQALEDAYCHAAGITNDAQLRELKQAALLIIFASYIFGAVAGVEDESARPTHAIGFQRLCAAIEEWDAMRLL</sequence>
<dbReference type="Gene3D" id="3.90.1200.10">
    <property type="match status" value="1"/>
</dbReference>
<dbReference type="AlphaFoldDB" id="A0A2R5GDE9"/>
<comment type="caution">
    <text evidence="2">The sequence shown here is derived from an EMBL/GenBank/DDBJ whole genome shotgun (WGS) entry which is preliminary data.</text>
</comment>
<dbReference type="EMBL" id="BEYU01000022">
    <property type="protein sequence ID" value="GBG26663.1"/>
    <property type="molecule type" value="Genomic_DNA"/>
</dbReference>
<protein>
    <recommendedName>
        <fullName evidence="1">Aminoglycoside phosphotransferase domain-containing protein</fullName>
    </recommendedName>
</protein>
<dbReference type="InterPro" id="IPR002575">
    <property type="entry name" value="Aminoglycoside_PTrfase"/>
</dbReference>
<name>A0A2R5GDE9_9STRA</name>
<keyword evidence="3" id="KW-1185">Reference proteome</keyword>
<reference evidence="2 3" key="1">
    <citation type="submission" date="2017-12" db="EMBL/GenBank/DDBJ databases">
        <title>Sequencing, de novo assembly and annotation of complete genome of a new Thraustochytrid species, strain FCC1311.</title>
        <authorList>
            <person name="Sedici K."/>
            <person name="Godart F."/>
            <person name="Aiese Cigliano R."/>
            <person name="Sanseverino W."/>
            <person name="Barakat M."/>
            <person name="Ortet P."/>
            <person name="Marechal E."/>
            <person name="Cagnac O."/>
            <person name="Amato A."/>
        </authorList>
    </citation>
    <scope>NUCLEOTIDE SEQUENCE [LARGE SCALE GENOMIC DNA]</scope>
</reference>
<accession>A0A2R5GDE9</accession>
<dbReference type="OrthoDB" id="191037at2759"/>
<dbReference type="InterPro" id="IPR011009">
    <property type="entry name" value="Kinase-like_dom_sf"/>
</dbReference>
<gene>
    <name evidence="2" type="ORF">FCC1311_028842</name>
</gene>
<dbReference type="PANTHER" id="PTHR11012">
    <property type="entry name" value="PROTEIN KINASE-LIKE DOMAIN-CONTAINING"/>
    <property type="match status" value="1"/>
</dbReference>
<organism evidence="2 3">
    <name type="scientific">Hondaea fermentalgiana</name>
    <dbReference type="NCBI Taxonomy" id="2315210"/>
    <lineage>
        <taxon>Eukaryota</taxon>
        <taxon>Sar</taxon>
        <taxon>Stramenopiles</taxon>
        <taxon>Bigyra</taxon>
        <taxon>Labyrinthulomycetes</taxon>
        <taxon>Thraustochytrida</taxon>
        <taxon>Thraustochytriidae</taxon>
        <taxon>Hondaea</taxon>
    </lineage>
</organism>
<dbReference type="Pfam" id="PF01636">
    <property type="entry name" value="APH"/>
    <property type="match status" value="1"/>
</dbReference>
<evidence type="ECO:0000259" key="1">
    <source>
        <dbReference type="Pfam" id="PF01636"/>
    </source>
</evidence>
<feature type="domain" description="Aminoglycoside phosphotransferase" evidence="1">
    <location>
        <begin position="97"/>
        <end position="283"/>
    </location>
</feature>
<evidence type="ECO:0000313" key="2">
    <source>
        <dbReference type="EMBL" id="GBG26663.1"/>
    </source>
</evidence>
<proteinExistence type="predicted"/>
<dbReference type="SUPFAM" id="SSF56112">
    <property type="entry name" value="Protein kinase-like (PK-like)"/>
    <property type="match status" value="1"/>
</dbReference>
<dbReference type="InParanoid" id="A0A2R5GDE9"/>